<gene>
    <name evidence="1" type="ORF">Cva_00278</name>
</gene>
<protein>
    <submittedName>
        <fullName evidence="1">Uncharacterized protein</fullName>
    </submittedName>
</protein>
<sequence>MKGTHTGKIKFYNLINEACKFVIKPDDDELYIVPARCEEPLHLDSPLGG</sequence>
<name>A0A0K8MB08_9PROT</name>
<dbReference type="STRING" id="1629334.Cva_00278"/>
<evidence type="ECO:0000313" key="1">
    <source>
        <dbReference type="EMBL" id="GAO97642.1"/>
    </source>
</evidence>
<keyword evidence="2" id="KW-1185">Reference proteome</keyword>
<dbReference type="Proteomes" id="UP000036771">
    <property type="component" value="Unassembled WGS sequence"/>
</dbReference>
<comment type="caution">
    <text evidence="1">The sequence shown here is derived from an EMBL/GenBank/DDBJ whole genome shotgun (WGS) entry which is preliminary data.</text>
</comment>
<reference evidence="1 2" key="1">
    <citation type="submission" date="2015-03" db="EMBL/GenBank/DDBJ databases">
        <title>Caedibacter varicaedens, whole genome shotgun sequence.</title>
        <authorList>
            <person name="Suzuki H."/>
            <person name="Dapper A.L."/>
            <person name="Gibson A.K."/>
            <person name="Jackson C."/>
            <person name="Lee H."/>
            <person name="Pejaver V.R."/>
            <person name="Doak T."/>
            <person name="Lynch M."/>
        </authorList>
    </citation>
    <scope>NUCLEOTIDE SEQUENCE [LARGE SCALE GENOMIC DNA]</scope>
</reference>
<organism evidence="1 2">
    <name type="scientific">Caedimonas varicaedens</name>
    <dbReference type="NCBI Taxonomy" id="1629334"/>
    <lineage>
        <taxon>Bacteria</taxon>
        <taxon>Pseudomonadati</taxon>
        <taxon>Pseudomonadota</taxon>
        <taxon>Alphaproteobacteria</taxon>
        <taxon>Holosporales</taxon>
        <taxon>Caedimonadaceae</taxon>
        <taxon>Caedimonas</taxon>
    </lineage>
</organism>
<dbReference type="EMBL" id="BBVC01000013">
    <property type="protein sequence ID" value="GAO97642.1"/>
    <property type="molecule type" value="Genomic_DNA"/>
</dbReference>
<proteinExistence type="predicted"/>
<evidence type="ECO:0000313" key="2">
    <source>
        <dbReference type="Proteomes" id="UP000036771"/>
    </source>
</evidence>
<accession>A0A0K8MB08</accession>
<dbReference type="AlphaFoldDB" id="A0A0K8MB08"/>